<evidence type="ECO:0000256" key="4">
    <source>
        <dbReference type="ARBA" id="ARBA00023125"/>
    </source>
</evidence>
<keyword evidence="2" id="KW-0229">DNA integration</keyword>
<accession>Q93T67</accession>
<keyword evidence="4" id="KW-0238">DNA-binding</keyword>
<dbReference type="PANTHER" id="PTHR30461:SF2">
    <property type="entry name" value="SERINE RECOMBINASE PINE-RELATED"/>
    <property type="match status" value="1"/>
</dbReference>
<keyword evidence="9" id="KW-0614">Plasmid</keyword>
<feature type="active site" description="O-(5'-phospho-DNA)-serine intermediate" evidence="6 7">
    <location>
        <position position="9"/>
    </location>
</feature>
<dbReference type="Pfam" id="PF02796">
    <property type="entry name" value="HTH_7"/>
    <property type="match status" value="1"/>
</dbReference>
<geneLocation type="plasmid" evidence="9">
    <name>pRA34/90-1</name>
</geneLocation>
<evidence type="ECO:0000256" key="6">
    <source>
        <dbReference type="PIRSR" id="PIRSR606118-50"/>
    </source>
</evidence>
<sequence>MIFGYARVSTSEQNIQTQVDLLQNFGCEKIYTDVASGVREDRKGLNEMLSFLRESDVVVVYKTDRIFRSLKNMVELIDLFNQKGVLFKSISEPAFDTTSANGKFIIQIFGAVAEFERNLISERTKIGLEGARRRNKHLGRPKGAAKETLEKYQFALHLYQNKNIPIDKACKQAGISKTTFYRVEKDK</sequence>
<dbReference type="InterPro" id="IPR036162">
    <property type="entry name" value="Resolvase-like_N_sf"/>
</dbReference>
<evidence type="ECO:0000313" key="9">
    <source>
        <dbReference type="EMBL" id="AAK52924.1"/>
    </source>
</evidence>
<dbReference type="FunFam" id="3.40.50.1390:FF:000001">
    <property type="entry name" value="DNA recombinase"/>
    <property type="match status" value="1"/>
</dbReference>
<dbReference type="GO" id="GO:0003677">
    <property type="term" value="F:DNA binding"/>
    <property type="evidence" value="ECO:0007669"/>
    <property type="project" value="UniProtKB-KW"/>
</dbReference>
<reference evidence="9" key="1">
    <citation type="submission" date="2001-03" db="EMBL/GenBank/DDBJ databases">
        <authorList>
            <person name="Crasta K.C."/>
            <person name="Huang B."/>
            <person name="Tan H.M."/>
        </authorList>
    </citation>
    <scope>NUCLEOTIDE SEQUENCE</scope>
    <source>
        <strain evidence="9">34/90</strain>
        <plasmid evidence="9">pRA34/90-1</plasmid>
    </source>
</reference>
<dbReference type="InterPro" id="IPR006120">
    <property type="entry name" value="Resolvase_HTH_dom"/>
</dbReference>
<evidence type="ECO:0000256" key="5">
    <source>
        <dbReference type="ARBA" id="ARBA00023172"/>
    </source>
</evidence>
<dbReference type="CDD" id="cd03768">
    <property type="entry name" value="SR_ResInv"/>
    <property type="match status" value="1"/>
</dbReference>
<dbReference type="InterPro" id="IPR006118">
    <property type="entry name" value="Recombinase_CS"/>
</dbReference>
<dbReference type="InterPro" id="IPR050639">
    <property type="entry name" value="SSR_resolvase"/>
</dbReference>
<protein>
    <submittedName>
        <fullName evidence="9">Resolvase</fullName>
    </submittedName>
</protein>
<dbReference type="SUPFAM" id="SSF53041">
    <property type="entry name" value="Resolvase-like"/>
    <property type="match status" value="1"/>
</dbReference>
<dbReference type="SMART" id="SM00857">
    <property type="entry name" value="Resolvase"/>
    <property type="match status" value="1"/>
</dbReference>
<dbReference type="Pfam" id="PF00239">
    <property type="entry name" value="Resolvase"/>
    <property type="match status" value="1"/>
</dbReference>
<dbReference type="PROSITE" id="PS51736">
    <property type="entry name" value="RECOMBINASES_3"/>
    <property type="match status" value="1"/>
</dbReference>
<feature type="domain" description="Resolvase/invertase-type recombinase catalytic" evidence="8">
    <location>
        <begin position="1"/>
        <end position="135"/>
    </location>
</feature>
<proteinExistence type="inferred from homology"/>
<keyword evidence="3" id="KW-0230">DNA invertase</keyword>
<evidence type="ECO:0000259" key="8">
    <source>
        <dbReference type="PROSITE" id="PS51736"/>
    </source>
</evidence>
<name>Q93T67_RIEAN</name>
<dbReference type="AlphaFoldDB" id="Q93T67"/>
<evidence type="ECO:0000256" key="3">
    <source>
        <dbReference type="ARBA" id="ARBA00023100"/>
    </source>
</evidence>
<dbReference type="EMBL" id="AF364088">
    <property type="protein sequence ID" value="AAK52924.1"/>
    <property type="molecule type" value="Genomic_DNA"/>
</dbReference>
<comment type="similarity">
    <text evidence="1">Belongs to the site-specific recombinase resolvase family.</text>
</comment>
<evidence type="ECO:0000256" key="2">
    <source>
        <dbReference type="ARBA" id="ARBA00022908"/>
    </source>
</evidence>
<dbReference type="InterPro" id="IPR006119">
    <property type="entry name" value="Resolv_N"/>
</dbReference>
<keyword evidence="5" id="KW-0233">DNA recombination</keyword>
<dbReference type="PROSITE" id="PS00397">
    <property type="entry name" value="RECOMBINASES_1"/>
    <property type="match status" value="1"/>
</dbReference>
<dbReference type="GO" id="GO:0015074">
    <property type="term" value="P:DNA integration"/>
    <property type="evidence" value="ECO:0007669"/>
    <property type="project" value="UniProtKB-KW"/>
</dbReference>
<dbReference type="Gene3D" id="3.40.50.1390">
    <property type="entry name" value="Resolvase, N-terminal catalytic domain"/>
    <property type="match status" value="1"/>
</dbReference>
<organism evidence="9">
    <name type="scientific">Riemerella anatipestifer</name>
    <name type="common">Moraxella anatipestifer</name>
    <dbReference type="NCBI Taxonomy" id="34085"/>
    <lineage>
        <taxon>Bacteria</taxon>
        <taxon>Pseudomonadati</taxon>
        <taxon>Bacteroidota</taxon>
        <taxon>Flavobacteriia</taxon>
        <taxon>Flavobacteriales</taxon>
        <taxon>Weeksellaceae</taxon>
        <taxon>Riemerella</taxon>
    </lineage>
</organism>
<dbReference type="PANTHER" id="PTHR30461">
    <property type="entry name" value="DNA-INVERTASE FROM LAMBDOID PROPHAGE"/>
    <property type="match status" value="1"/>
</dbReference>
<dbReference type="GO" id="GO:0000150">
    <property type="term" value="F:DNA strand exchange activity"/>
    <property type="evidence" value="ECO:0007669"/>
    <property type="project" value="UniProtKB-KW"/>
</dbReference>
<evidence type="ECO:0000256" key="1">
    <source>
        <dbReference type="ARBA" id="ARBA00009913"/>
    </source>
</evidence>
<evidence type="ECO:0000256" key="7">
    <source>
        <dbReference type="PROSITE-ProRule" id="PRU10137"/>
    </source>
</evidence>